<dbReference type="EMBL" id="AP026867">
    <property type="protein sequence ID" value="BDS15406.1"/>
    <property type="molecule type" value="Genomic_DNA"/>
</dbReference>
<dbReference type="RefSeq" id="WP_264790566.1">
    <property type="nucleotide sequence ID" value="NZ_AP026867.1"/>
</dbReference>
<proteinExistence type="predicted"/>
<reference evidence="2" key="1">
    <citation type="submission" date="2022-09" db="EMBL/GenBank/DDBJ databases">
        <title>Aureispira anguillicida sp. nov., isolated from Leptocephalus of Japanese eel Anguilla japonica.</title>
        <authorList>
            <person name="Yuasa K."/>
            <person name="Mekata T."/>
            <person name="Ikunari K."/>
        </authorList>
    </citation>
    <scope>NUCLEOTIDE SEQUENCE</scope>
    <source>
        <strain evidence="2">EL160426</strain>
    </source>
</reference>
<name>A0A915YM07_9BACT</name>
<evidence type="ECO:0000256" key="1">
    <source>
        <dbReference type="SAM" id="SignalP"/>
    </source>
</evidence>
<accession>A0A915YM07</accession>
<sequence length="365" mass="41814">MRITTNLIFLFCLLLQKFCSAQQDVHQAVIWRGFEHSWTYNHRINRLGNYIELNDNKIESCHASASGLGADSTFYSSHYTFIKSPTTGFYGGEVAIKLYGKEKQLLTKRIEVAVPAPEGMKNKEQYITMLNGFDLMAVERADKIQLLRITVEDAEYAPAINEIRFYLKVALVVNCQSLECSRFNQKTTYNLKVHYLIAAGDRSQLNATPKTLTKDYPWGRKDEFHHTAEKYYMLGRKGQDYQTAALGIKSMALTLNAAHWTVEYHNNVTPLIYNKETARLDFSLDLFFKEWQQGMKTQSARPGLSKFSSKKKGWCVLDTGIVLLEFKDAKILHQKHKGALYWEGLNATSSNPKAESRVTLKFPDF</sequence>
<dbReference type="Proteomes" id="UP001060919">
    <property type="component" value="Chromosome"/>
</dbReference>
<keyword evidence="3" id="KW-1185">Reference proteome</keyword>
<evidence type="ECO:0000313" key="3">
    <source>
        <dbReference type="Proteomes" id="UP001060919"/>
    </source>
</evidence>
<evidence type="ECO:0000313" key="2">
    <source>
        <dbReference type="EMBL" id="BDS15406.1"/>
    </source>
</evidence>
<feature type="signal peptide" evidence="1">
    <location>
        <begin position="1"/>
        <end position="21"/>
    </location>
</feature>
<dbReference type="AlphaFoldDB" id="A0A915YM07"/>
<dbReference type="KEGG" id="aup:AsAng_0061900"/>
<organism evidence="2 3">
    <name type="scientific">Aureispira anguillae</name>
    <dbReference type="NCBI Taxonomy" id="2864201"/>
    <lineage>
        <taxon>Bacteria</taxon>
        <taxon>Pseudomonadati</taxon>
        <taxon>Bacteroidota</taxon>
        <taxon>Saprospiria</taxon>
        <taxon>Saprospirales</taxon>
        <taxon>Saprospiraceae</taxon>
        <taxon>Aureispira</taxon>
    </lineage>
</organism>
<gene>
    <name evidence="2" type="ORF">AsAng_0061900</name>
</gene>
<protein>
    <submittedName>
        <fullName evidence="2">Uncharacterized protein</fullName>
    </submittedName>
</protein>
<feature type="chain" id="PRO_5037089296" evidence="1">
    <location>
        <begin position="22"/>
        <end position="365"/>
    </location>
</feature>
<keyword evidence="1" id="KW-0732">Signal</keyword>